<keyword evidence="1" id="KW-0812">Transmembrane</keyword>
<evidence type="ECO:0000256" key="1">
    <source>
        <dbReference type="SAM" id="Phobius"/>
    </source>
</evidence>
<comment type="caution">
    <text evidence="2">The sequence shown here is derived from an EMBL/GenBank/DDBJ whole genome shotgun (WGS) entry which is preliminary data.</text>
</comment>
<name>A0ABT2ZRU3_9RHOB</name>
<keyword evidence="3" id="KW-1185">Reference proteome</keyword>
<keyword evidence="1" id="KW-1133">Transmembrane helix</keyword>
<sequence length="165" mass="18145">MTDEAFRAAAITAALLFVAMVAASPMECGGVWAVCSFDAPHLPYEAGTARSYLAALSEGALWRYLWIVQALDLIFPALLCITFREAFEHWAPERLARRLTKVAVFAAGIDYLENALIRVMLKNPAGFADVVATATSFLTLAKWLLLAVLFGALARLWLGQRRTPR</sequence>
<reference evidence="2 3" key="1">
    <citation type="submission" date="2022-10" db="EMBL/GenBank/DDBJ databases">
        <title>Defluviimonas sp. nov., isolated from ocean surface sediments.</title>
        <authorList>
            <person name="He W."/>
            <person name="Wang L."/>
            <person name="Zhang D.-F."/>
        </authorList>
    </citation>
    <scope>NUCLEOTIDE SEQUENCE [LARGE SCALE GENOMIC DNA]</scope>
    <source>
        <strain evidence="2 3">WL0050</strain>
    </source>
</reference>
<proteinExistence type="predicted"/>
<feature type="transmembrane region" description="Helical" evidence="1">
    <location>
        <begin position="102"/>
        <end position="120"/>
    </location>
</feature>
<organism evidence="2 3">
    <name type="scientific">Albidovulum litorale</name>
    <dbReference type="NCBI Taxonomy" id="2984134"/>
    <lineage>
        <taxon>Bacteria</taxon>
        <taxon>Pseudomonadati</taxon>
        <taxon>Pseudomonadota</taxon>
        <taxon>Alphaproteobacteria</taxon>
        <taxon>Rhodobacterales</taxon>
        <taxon>Paracoccaceae</taxon>
        <taxon>Albidovulum</taxon>
    </lineage>
</organism>
<feature type="transmembrane region" description="Helical" evidence="1">
    <location>
        <begin position="140"/>
        <end position="158"/>
    </location>
</feature>
<dbReference type="EMBL" id="JAOWKZ010000004">
    <property type="protein sequence ID" value="MCV2873868.1"/>
    <property type="molecule type" value="Genomic_DNA"/>
</dbReference>
<keyword evidence="1" id="KW-0472">Membrane</keyword>
<protein>
    <recommendedName>
        <fullName evidence="4">Paraquat-inducible protein A</fullName>
    </recommendedName>
</protein>
<dbReference type="Proteomes" id="UP001652564">
    <property type="component" value="Unassembled WGS sequence"/>
</dbReference>
<evidence type="ECO:0000313" key="2">
    <source>
        <dbReference type="EMBL" id="MCV2873868.1"/>
    </source>
</evidence>
<evidence type="ECO:0008006" key="4">
    <source>
        <dbReference type="Google" id="ProtNLM"/>
    </source>
</evidence>
<gene>
    <name evidence="2" type="ORF">OEZ71_16345</name>
</gene>
<evidence type="ECO:0000313" key="3">
    <source>
        <dbReference type="Proteomes" id="UP001652564"/>
    </source>
</evidence>
<feature type="transmembrane region" description="Helical" evidence="1">
    <location>
        <begin position="60"/>
        <end position="81"/>
    </location>
</feature>
<dbReference type="RefSeq" id="WP_263741098.1">
    <property type="nucleotide sequence ID" value="NZ_JAOWKZ010000004.1"/>
</dbReference>
<accession>A0ABT2ZRU3</accession>